<dbReference type="Pfam" id="PF00657">
    <property type="entry name" value="Lipase_GDSL"/>
    <property type="match status" value="1"/>
</dbReference>
<accession>A0A9Q0QT70</accession>
<protein>
    <recommendedName>
        <fullName evidence="6">GDSL esterase/lipase</fullName>
    </recommendedName>
</protein>
<evidence type="ECO:0000256" key="2">
    <source>
        <dbReference type="ARBA" id="ARBA00022801"/>
    </source>
</evidence>
<keyword evidence="5" id="KW-1185">Reference proteome</keyword>
<evidence type="ECO:0008006" key="6">
    <source>
        <dbReference type="Google" id="ProtNLM"/>
    </source>
</evidence>
<dbReference type="AlphaFoldDB" id="A0A9Q0QT70"/>
<dbReference type="PANTHER" id="PTHR46020">
    <property type="entry name" value="OSJNBB0059K02.9 PROTEIN"/>
    <property type="match status" value="1"/>
</dbReference>
<dbReference type="GO" id="GO:0006629">
    <property type="term" value="P:lipid metabolic process"/>
    <property type="evidence" value="ECO:0007669"/>
    <property type="project" value="UniProtKB-KW"/>
</dbReference>
<dbReference type="Gene3D" id="3.40.50.1110">
    <property type="entry name" value="SGNH hydrolase"/>
    <property type="match status" value="1"/>
</dbReference>
<dbReference type="EMBL" id="JAMYWD010000005">
    <property type="protein sequence ID" value="KAJ4971155.1"/>
    <property type="molecule type" value="Genomic_DNA"/>
</dbReference>
<reference evidence="4" key="1">
    <citation type="journal article" date="2023" name="Plant J.">
        <title>The genome of the king protea, Protea cynaroides.</title>
        <authorList>
            <person name="Chang J."/>
            <person name="Duong T.A."/>
            <person name="Schoeman C."/>
            <person name="Ma X."/>
            <person name="Roodt D."/>
            <person name="Barker N."/>
            <person name="Li Z."/>
            <person name="Van de Peer Y."/>
            <person name="Mizrachi E."/>
        </authorList>
    </citation>
    <scope>NUCLEOTIDE SEQUENCE</scope>
    <source>
        <tissue evidence="4">Young leaves</tissue>
    </source>
</reference>
<dbReference type="GO" id="GO:0016788">
    <property type="term" value="F:hydrolase activity, acting on ester bonds"/>
    <property type="evidence" value="ECO:0007669"/>
    <property type="project" value="InterPro"/>
</dbReference>
<evidence type="ECO:0000256" key="1">
    <source>
        <dbReference type="ARBA" id="ARBA00008668"/>
    </source>
</evidence>
<name>A0A9Q0QT70_9MAGN</name>
<dbReference type="InterPro" id="IPR001087">
    <property type="entry name" value="GDSL"/>
</dbReference>
<dbReference type="SUPFAM" id="SSF52266">
    <property type="entry name" value="SGNH hydrolase"/>
    <property type="match status" value="1"/>
</dbReference>
<evidence type="ECO:0000313" key="4">
    <source>
        <dbReference type="EMBL" id="KAJ4971155.1"/>
    </source>
</evidence>
<comment type="caution">
    <text evidence="4">The sequence shown here is derived from an EMBL/GenBank/DDBJ whole genome shotgun (WGS) entry which is preliminary data.</text>
</comment>
<gene>
    <name evidence="4" type="ORF">NE237_004254</name>
</gene>
<dbReference type="Proteomes" id="UP001141806">
    <property type="component" value="Unassembled WGS sequence"/>
</dbReference>
<dbReference type="OrthoDB" id="1600564at2759"/>
<keyword evidence="2" id="KW-0378">Hydrolase</keyword>
<sequence>MGIKSPITYKWRKTGSKSVRHGMNFAYGGTGVFQTSVPAPNMTTQIHLFQRVVHHDRLYTQADLASSLALVSVAGNDYGYYTSRNGSAQGLLNFIPLVVNQLALNLKSIHDMGVKKIAVASLEPLGCLPYSTKTSSYKQCNGTQNMVVNFHNVLLQQAVAKLNNETKGSAFHILDVYDGFMSTIKKKGNNSGNILKPCCLGLSKGFFCGSVDGKGVKQYSLCKNPDSAIYWDDVHPTQAGWRSVFSTLKASLHQLYL</sequence>
<comment type="similarity">
    <text evidence="1">Belongs to the 'GDSL' lipolytic enzyme family.</text>
</comment>
<proteinExistence type="inferred from homology"/>
<dbReference type="PANTHER" id="PTHR46020:SF32">
    <property type="entry name" value="GDSL ESTERASE_LIPASE"/>
    <property type="match status" value="1"/>
</dbReference>
<evidence type="ECO:0000256" key="3">
    <source>
        <dbReference type="ARBA" id="ARBA00023098"/>
    </source>
</evidence>
<organism evidence="4 5">
    <name type="scientific">Protea cynaroides</name>
    <dbReference type="NCBI Taxonomy" id="273540"/>
    <lineage>
        <taxon>Eukaryota</taxon>
        <taxon>Viridiplantae</taxon>
        <taxon>Streptophyta</taxon>
        <taxon>Embryophyta</taxon>
        <taxon>Tracheophyta</taxon>
        <taxon>Spermatophyta</taxon>
        <taxon>Magnoliopsida</taxon>
        <taxon>Proteales</taxon>
        <taxon>Proteaceae</taxon>
        <taxon>Protea</taxon>
    </lineage>
</organism>
<evidence type="ECO:0000313" key="5">
    <source>
        <dbReference type="Proteomes" id="UP001141806"/>
    </source>
</evidence>
<dbReference type="InterPro" id="IPR036514">
    <property type="entry name" value="SGNH_hydro_sf"/>
</dbReference>
<keyword evidence="3" id="KW-0443">Lipid metabolism</keyword>